<feature type="region of interest" description="Disordered" evidence="1">
    <location>
        <begin position="86"/>
        <end position="120"/>
    </location>
</feature>
<protein>
    <submittedName>
        <fullName evidence="2">AAA family ATPase</fullName>
    </submittedName>
</protein>
<feature type="compositionally biased region" description="Basic and acidic residues" evidence="1">
    <location>
        <begin position="90"/>
        <end position="119"/>
    </location>
</feature>
<evidence type="ECO:0000313" key="3">
    <source>
        <dbReference type="Proteomes" id="UP001220530"/>
    </source>
</evidence>
<dbReference type="SUPFAM" id="SSF52540">
    <property type="entry name" value="P-loop containing nucleoside triphosphate hydrolases"/>
    <property type="match status" value="1"/>
</dbReference>
<organism evidence="2 3">
    <name type="scientific">Devosia algicola</name>
    <dbReference type="NCBI Taxonomy" id="3026418"/>
    <lineage>
        <taxon>Bacteria</taxon>
        <taxon>Pseudomonadati</taxon>
        <taxon>Pseudomonadota</taxon>
        <taxon>Alphaproteobacteria</taxon>
        <taxon>Hyphomicrobiales</taxon>
        <taxon>Devosiaceae</taxon>
        <taxon>Devosia</taxon>
    </lineage>
</organism>
<dbReference type="Proteomes" id="UP001220530">
    <property type="component" value="Chromosome"/>
</dbReference>
<dbReference type="InterPro" id="IPR027417">
    <property type="entry name" value="P-loop_NTPase"/>
</dbReference>
<dbReference type="Gene3D" id="3.40.1360.10">
    <property type="match status" value="1"/>
</dbReference>
<dbReference type="SUPFAM" id="SSF56731">
    <property type="entry name" value="DNA primase core"/>
    <property type="match status" value="1"/>
</dbReference>
<proteinExistence type="predicted"/>
<dbReference type="Gene3D" id="3.40.50.300">
    <property type="entry name" value="P-loop containing nucleotide triphosphate hydrolases"/>
    <property type="match status" value="1"/>
</dbReference>
<accession>A0ABY7YRE9</accession>
<dbReference type="InterPro" id="IPR034154">
    <property type="entry name" value="TOPRIM_DnaG/twinkle"/>
</dbReference>
<gene>
    <name evidence="2" type="ORF">PSQ19_06100</name>
</gene>
<dbReference type="RefSeq" id="WP_282220030.1">
    <property type="nucleotide sequence ID" value="NZ_CP118246.1"/>
</dbReference>
<keyword evidence="3" id="KW-1185">Reference proteome</keyword>
<dbReference type="Pfam" id="PF13481">
    <property type="entry name" value="AAA_25"/>
    <property type="match status" value="1"/>
</dbReference>
<evidence type="ECO:0000256" key="1">
    <source>
        <dbReference type="SAM" id="MobiDB-lite"/>
    </source>
</evidence>
<feature type="region of interest" description="Disordered" evidence="1">
    <location>
        <begin position="697"/>
        <end position="727"/>
    </location>
</feature>
<reference evidence="2 3" key="1">
    <citation type="submission" date="2023-02" db="EMBL/GenBank/DDBJ databases">
        <title>Devosia algicola sp. nov., isolated from the phycosphere of marine algae.</title>
        <authorList>
            <person name="Kim J.M."/>
            <person name="Lee J.K."/>
            <person name="Choi B.J."/>
            <person name="Bayburt H."/>
            <person name="Jeon C.O."/>
        </authorList>
    </citation>
    <scope>NUCLEOTIDE SEQUENCE [LARGE SCALE GENOMIC DNA]</scope>
    <source>
        <strain evidence="2 3">G20-9</strain>
    </source>
</reference>
<name>A0ABY7YRE9_9HYPH</name>
<feature type="compositionally biased region" description="Basic and acidic residues" evidence="1">
    <location>
        <begin position="699"/>
        <end position="721"/>
    </location>
</feature>
<dbReference type="EMBL" id="CP118246">
    <property type="protein sequence ID" value="WDR03640.1"/>
    <property type="molecule type" value="Genomic_DNA"/>
</dbReference>
<sequence>MSASDFAVHAVAVATSFWGEPNKSLSTSKKVCWGSNGGKSVSVEKGTWFDYEADVGGGVLKLVEHELGCDKSTALKWLTDQGFLEANEGAPERPQERREAAPTPERQPEREMPPDEPKGDMVAVKGYDYTDADGNPLYQVVRYQWKLPDGSWAIDDKTGNPKKTFRQRRKDSAGNIVWNLDGIGHTIFRHPLVEIGIAEGKPIVLVEGEKDVETIEGWGLVASTNSGGAKHWSADHAELLRGADVIIIVDNDDAGRAGGEIRAKSLRGIARRIRLLDLSQWVNNFPAKHDVTDWRDHMGGTVDQLKAIIDRLPDWKPAPPVSKFGAVGLHELGRKDLQHDFLIDGFLDRRGVAMMPGASGSGKTFITLEIGMCVALGRKFWDMPVKPGLVVYQAGEGAPGAAKRMEGWMLDRGVDDPASVPFRMLPQKINLFADDKDTDDLIAECQAWAEHFDVPMRLLVIDTFNKAITGANENAGQDMSRVLSRAERISDTLNCAVLIPLHKSKAGEMRGHTSLTGDVSNVLNVSELQIRDNNRRIIRTVSLDKNKDGEKGSPLRFVLRQVVLPDDQTGKPRTTCVVDRPDGNDDELALQGKLSLDQVMVLRILKETIDRDGVEAPADLRGVPSGRRVVEQRKWQESVRREWFFKSPDSEPEKRAKELRDLIARTAKALKSAGYIDRDEIGPEDGRKAYVWWTGKSDQPAHRAREPDAPPINEELRRELATMDTPF</sequence>
<evidence type="ECO:0000313" key="2">
    <source>
        <dbReference type="EMBL" id="WDR03640.1"/>
    </source>
</evidence>
<dbReference type="CDD" id="cd01029">
    <property type="entry name" value="TOPRIM_primases"/>
    <property type="match status" value="1"/>
</dbReference>